<gene>
    <name evidence="3" type="ORF">VNI00_004942</name>
</gene>
<sequence length="236" mass="25940">MCYAAFRLVYFRMHYDANRNNKPARRTAAGCPRSNRCNTNPPTPSRITCDEYPFASTHGTGANGWYSGTGATTRCVSLGECRSQGGSLSTFYQSFGRVDGTPVDVVVTNYNVSPWCVNPNMAPDANFRTGTAPPVRRGGLNETSTDARSVKNENGTFYEYLTAANRTILSLTGSLDIGSQVFVPNAEWDINPKVKGVLSRRQDENDDCDADSFMDAVSLLGEDELGEFDRIVERLQ</sequence>
<proteinExistence type="predicted"/>
<evidence type="ECO:0000313" key="4">
    <source>
        <dbReference type="Proteomes" id="UP001383192"/>
    </source>
</evidence>
<evidence type="ECO:0000256" key="1">
    <source>
        <dbReference type="SAM" id="MobiDB-lite"/>
    </source>
</evidence>
<feature type="region of interest" description="Disordered" evidence="1">
    <location>
        <begin position="127"/>
        <end position="147"/>
    </location>
</feature>
<evidence type="ECO:0000313" key="3">
    <source>
        <dbReference type="EMBL" id="KAK7050831.1"/>
    </source>
</evidence>
<dbReference type="AlphaFoldDB" id="A0AAW0DEC6"/>
<organism evidence="3 4">
    <name type="scientific">Paramarasmius palmivorus</name>
    <dbReference type="NCBI Taxonomy" id="297713"/>
    <lineage>
        <taxon>Eukaryota</taxon>
        <taxon>Fungi</taxon>
        <taxon>Dikarya</taxon>
        <taxon>Basidiomycota</taxon>
        <taxon>Agaricomycotina</taxon>
        <taxon>Agaricomycetes</taxon>
        <taxon>Agaricomycetidae</taxon>
        <taxon>Agaricales</taxon>
        <taxon>Marasmiineae</taxon>
        <taxon>Marasmiaceae</taxon>
        <taxon>Paramarasmius</taxon>
    </lineage>
</organism>
<keyword evidence="4" id="KW-1185">Reference proteome</keyword>
<evidence type="ECO:0000259" key="2">
    <source>
        <dbReference type="Pfam" id="PF14040"/>
    </source>
</evidence>
<comment type="caution">
    <text evidence="3">The sequence shown here is derived from an EMBL/GenBank/DDBJ whole genome shotgun (WGS) entry which is preliminary data.</text>
</comment>
<dbReference type="InterPro" id="IPR029476">
    <property type="entry name" value="DNase_NucA_NucB"/>
</dbReference>
<reference evidence="3 4" key="1">
    <citation type="submission" date="2024-01" db="EMBL/GenBank/DDBJ databases">
        <title>A draft genome for a cacao thread blight-causing isolate of Paramarasmius palmivorus.</title>
        <authorList>
            <person name="Baruah I.K."/>
            <person name="Bukari Y."/>
            <person name="Amoako-Attah I."/>
            <person name="Meinhardt L.W."/>
            <person name="Bailey B.A."/>
            <person name="Cohen S.P."/>
        </authorList>
    </citation>
    <scope>NUCLEOTIDE SEQUENCE [LARGE SCALE GENOMIC DNA]</scope>
    <source>
        <strain evidence="3 4">GH-12</strain>
    </source>
</reference>
<protein>
    <recommendedName>
        <fullName evidence="2">Deoxyribonuclease NucA/NucB domain-containing protein</fullName>
    </recommendedName>
</protein>
<dbReference type="Proteomes" id="UP001383192">
    <property type="component" value="Unassembled WGS sequence"/>
</dbReference>
<name>A0AAW0DEC6_9AGAR</name>
<dbReference type="Pfam" id="PF14040">
    <property type="entry name" value="DNase_NucA_NucB"/>
    <property type="match status" value="1"/>
</dbReference>
<dbReference type="EMBL" id="JAYKXP010000014">
    <property type="protein sequence ID" value="KAK7050831.1"/>
    <property type="molecule type" value="Genomic_DNA"/>
</dbReference>
<feature type="domain" description="Deoxyribonuclease NucA/NucB" evidence="2">
    <location>
        <begin position="1"/>
        <end position="106"/>
    </location>
</feature>
<accession>A0AAW0DEC6</accession>